<organism evidence="2 3">
    <name type="scientific">Centropus unirufus</name>
    <dbReference type="NCBI Taxonomy" id="1118519"/>
    <lineage>
        <taxon>Eukaryota</taxon>
        <taxon>Metazoa</taxon>
        <taxon>Chordata</taxon>
        <taxon>Craniata</taxon>
        <taxon>Vertebrata</taxon>
        <taxon>Euteleostomi</taxon>
        <taxon>Archelosauria</taxon>
        <taxon>Archosauria</taxon>
        <taxon>Dinosauria</taxon>
        <taxon>Saurischia</taxon>
        <taxon>Theropoda</taxon>
        <taxon>Coelurosauria</taxon>
        <taxon>Aves</taxon>
        <taxon>Neognathae</taxon>
        <taxon>Neoaves</taxon>
        <taxon>Otidimorphae</taxon>
        <taxon>Cuculiformes</taxon>
        <taxon>Centropidae</taxon>
        <taxon>Centropus</taxon>
    </lineage>
</organism>
<dbReference type="InterPro" id="IPR036047">
    <property type="entry name" value="F-box-like_dom_sf"/>
</dbReference>
<evidence type="ECO:0000313" key="2">
    <source>
        <dbReference type="EMBL" id="NWR80008.1"/>
    </source>
</evidence>
<reference evidence="2 3" key="1">
    <citation type="submission" date="2019-09" db="EMBL/GenBank/DDBJ databases">
        <title>Bird 10,000 Genomes (B10K) Project - Family phase.</title>
        <authorList>
            <person name="Zhang G."/>
        </authorList>
    </citation>
    <scope>NUCLEOTIDE SEQUENCE [LARGE SCALE GENOMIC DNA]</scope>
    <source>
        <strain evidence="2">B10K-DU-017-25</strain>
        <tissue evidence="2">Mixed tissue sample</tissue>
    </source>
</reference>
<feature type="domain" description="F-box" evidence="1">
    <location>
        <begin position="6"/>
        <end position="52"/>
    </location>
</feature>
<dbReference type="SUPFAM" id="SSF81383">
    <property type="entry name" value="F-box domain"/>
    <property type="match status" value="1"/>
</dbReference>
<proteinExistence type="predicted"/>
<dbReference type="AlphaFoldDB" id="A0A7K5ABB6"/>
<gene>
    <name evidence="2" type="primary">Fbxl12</name>
    <name evidence="2" type="ORF">CENUNI_R04138</name>
</gene>
<comment type="caution">
    <text evidence="2">The sequence shown here is derived from an EMBL/GenBank/DDBJ whole genome shotgun (WGS) entry which is preliminary data.</text>
</comment>
<dbReference type="Gene3D" id="1.20.1280.50">
    <property type="match status" value="1"/>
</dbReference>
<feature type="non-terminal residue" evidence="2">
    <location>
        <position position="1"/>
    </location>
</feature>
<dbReference type="Proteomes" id="UP000517892">
    <property type="component" value="Unassembled WGS sequence"/>
</dbReference>
<dbReference type="Pfam" id="PF12937">
    <property type="entry name" value="F-box-like"/>
    <property type="match status" value="1"/>
</dbReference>
<feature type="non-terminal residue" evidence="2">
    <location>
        <position position="58"/>
    </location>
</feature>
<dbReference type="SMART" id="SM00256">
    <property type="entry name" value="FBOX"/>
    <property type="match status" value="1"/>
</dbReference>
<evidence type="ECO:0000259" key="1">
    <source>
        <dbReference type="PROSITE" id="PS50181"/>
    </source>
</evidence>
<dbReference type="OrthoDB" id="3219396at2759"/>
<keyword evidence="3" id="KW-1185">Reference proteome</keyword>
<accession>A0A7K5ABB6</accession>
<dbReference type="PROSITE" id="PS50181">
    <property type="entry name" value="FBOX"/>
    <property type="match status" value="1"/>
</dbReference>
<sequence>MAAAPGAAEQVLPDSVLVRILALLPLKERLRAASVCRQWHRLARDREVWRDVDVSPHR</sequence>
<evidence type="ECO:0000313" key="3">
    <source>
        <dbReference type="Proteomes" id="UP000517892"/>
    </source>
</evidence>
<dbReference type="InterPro" id="IPR001810">
    <property type="entry name" value="F-box_dom"/>
</dbReference>
<name>A0A7K5ABB6_9AVES</name>
<dbReference type="EMBL" id="VYZI01000931">
    <property type="protein sequence ID" value="NWR80008.1"/>
    <property type="molecule type" value="Genomic_DNA"/>
</dbReference>
<protein>
    <submittedName>
        <fullName evidence="2">FXL12 protein</fullName>
    </submittedName>
</protein>